<evidence type="ECO:0000313" key="2">
    <source>
        <dbReference type="Proteomes" id="UP000323274"/>
    </source>
</evidence>
<name>A0A5A5U3E8_LEUCI</name>
<evidence type="ECO:0000313" key="1">
    <source>
        <dbReference type="EMBL" id="GDZ84522.1"/>
    </source>
</evidence>
<dbReference type="RefSeq" id="WP_004902107.1">
    <property type="nucleotide sequence ID" value="NZ_BJJW01000015.1"/>
</dbReference>
<reference evidence="1 2" key="1">
    <citation type="submission" date="2019-04" db="EMBL/GenBank/DDBJ databases">
        <title>A pseudo-fructophilic Leuconostoc citreum strain F192-5 isolated from peel of satsuma mandarin: the first report for isolation and characterization of strain-dependent fructophilic-like characteristics.</title>
        <authorList>
            <person name="Maeno S."/>
            <person name="Tanizawa Y."/>
            <person name="Kajikawa A."/>
            <person name="Kanesaki Y."/>
            <person name="Kubota E."/>
            <person name="Arita M."/>
            <person name="Leon D."/>
            <person name="Endo A."/>
        </authorList>
    </citation>
    <scope>NUCLEOTIDE SEQUENCE [LARGE SCALE GENOMIC DNA]</scope>
    <source>
        <strain evidence="1 2">F192-5</strain>
    </source>
</reference>
<dbReference type="AlphaFoldDB" id="A0A5A5U3E8"/>
<organism evidence="1 2">
    <name type="scientific">Leuconostoc citreum</name>
    <dbReference type="NCBI Taxonomy" id="33964"/>
    <lineage>
        <taxon>Bacteria</taxon>
        <taxon>Bacillati</taxon>
        <taxon>Bacillota</taxon>
        <taxon>Bacilli</taxon>
        <taxon>Lactobacillales</taxon>
        <taxon>Lactobacillaceae</taxon>
        <taxon>Leuconostoc</taxon>
    </lineage>
</organism>
<protein>
    <submittedName>
        <fullName evidence="1">Uncharacterized protein</fullName>
    </submittedName>
</protein>
<dbReference type="Proteomes" id="UP000323274">
    <property type="component" value="Unassembled WGS sequence"/>
</dbReference>
<gene>
    <name evidence="1" type="ORF">LCIT_17640</name>
</gene>
<accession>A0A5A5U3E8</accession>
<comment type="caution">
    <text evidence="1">The sequence shown here is derived from an EMBL/GenBank/DDBJ whole genome shotgun (WGS) entry which is preliminary data.</text>
</comment>
<dbReference type="GeneID" id="61103165"/>
<proteinExistence type="predicted"/>
<dbReference type="EMBL" id="BJJW01000015">
    <property type="protein sequence ID" value="GDZ84522.1"/>
    <property type="molecule type" value="Genomic_DNA"/>
</dbReference>
<sequence>MNHIFDVVRRGERLHWLLIVVFSTLFILLVLGDAGVIVKVSVVDYYFNTIMVLFFVIIGWLSSRKK</sequence>